<accession>Q01Q94</accession>
<dbReference type="SUPFAM" id="SSF55174">
    <property type="entry name" value="Alpha-L RNA-binding motif"/>
    <property type="match status" value="1"/>
</dbReference>
<dbReference type="EMBL" id="CP000473">
    <property type="protein sequence ID" value="ABJ88176.1"/>
    <property type="molecule type" value="Genomic_DNA"/>
</dbReference>
<dbReference type="InterPro" id="IPR036986">
    <property type="entry name" value="S4_RNA-bd_sf"/>
</dbReference>
<dbReference type="GO" id="GO:0000455">
    <property type="term" value="P:enzyme-directed rRNA pseudouridine synthesis"/>
    <property type="evidence" value="ECO:0007669"/>
    <property type="project" value="TreeGrafter"/>
</dbReference>
<dbReference type="SMART" id="SM00363">
    <property type="entry name" value="S4"/>
    <property type="match status" value="1"/>
</dbReference>
<name>Q01Q94_SOLUE</name>
<dbReference type="Gene3D" id="3.10.290.10">
    <property type="entry name" value="RNA-binding S4 domain"/>
    <property type="match status" value="1"/>
</dbReference>
<dbReference type="PROSITE" id="PS01129">
    <property type="entry name" value="PSI_RLU"/>
    <property type="match status" value="1"/>
</dbReference>
<dbReference type="NCBIfam" id="TIGR00005">
    <property type="entry name" value="rluA_subfam"/>
    <property type="match status" value="1"/>
</dbReference>
<feature type="domain" description="RNA-binding S4" evidence="6">
    <location>
        <begin position="12"/>
        <end position="71"/>
    </location>
</feature>
<reference evidence="7" key="1">
    <citation type="submission" date="2006-10" db="EMBL/GenBank/DDBJ databases">
        <title>Complete sequence of Solibacter usitatus Ellin6076.</title>
        <authorList>
            <consortium name="US DOE Joint Genome Institute"/>
            <person name="Copeland A."/>
            <person name="Lucas S."/>
            <person name="Lapidus A."/>
            <person name="Barry K."/>
            <person name="Detter J.C."/>
            <person name="Glavina del Rio T."/>
            <person name="Hammon N."/>
            <person name="Israni S."/>
            <person name="Dalin E."/>
            <person name="Tice H."/>
            <person name="Pitluck S."/>
            <person name="Thompson L.S."/>
            <person name="Brettin T."/>
            <person name="Bruce D."/>
            <person name="Han C."/>
            <person name="Tapia R."/>
            <person name="Gilna P."/>
            <person name="Schmutz J."/>
            <person name="Larimer F."/>
            <person name="Land M."/>
            <person name="Hauser L."/>
            <person name="Kyrpides N."/>
            <person name="Mikhailova N."/>
            <person name="Janssen P.H."/>
            <person name="Kuske C.R."/>
            <person name="Richardson P."/>
        </authorList>
    </citation>
    <scope>NUCLEOTIDE SEQUENCE</scope>
    <source>
        <strain evidence="7">Ellin6076</strain>
    </source>
</reference>
<dbReference type="FunCoup" id="Q01Q94">
    <property type="interactions" value="672"/>
</dbReference>
<evidence type="ECO:0000256" key="4">
    <source>
        <dbReference type="PROSITE-ProRule" id="PRU00182"/>
    </source>
</evidence>
<dbReference type="AlphaFoldDB" id="Q01Q94"/>
<dbReference type="CDD" id="cd02869">
    <property type="entry name" value="PseudoU_synth_RluA_like"/>
    <property type="match status" value="1"/>
</dbReference>
<evidence type="ECO:0000259" key="6">
    <source>
        <dbReference type="SMART" id="SM00363"/>
    </source>
</evidence>
<dbReference type="InterPro" id="IPR006145">
    <property type="entry name" value="PsdUridine_synth_RsuA/RluA"/>
</dbReference>
<protein>
    <recommendedName>
        <fullName evidence="5">Pseudouridine synthase</fullName>
        <ecNumber evidence="5">5.4.99.-</ecNumber>
    </recommendedName>
</protein>
<feature type="active site" evidence="3">
    <location>
        <position position="135"/>
    </location>
</feature>
<evidence type="ECO:0000313" key="7">
    <source>
        <dbReference type="EMBL" id="ABJ88176.1"/>
    </source>
</evidence>
<proteinExistence type="inferred from homology"/>
<comment type="catalytic activity">
    <reaction evidence="5">
        <text>a uridine in RNA = a pseudouridine in RNA</text>
        <dbReference type="Rhea" id="RHEA:48348"/>
        <dbReference type="Rhea" id="RHEA-COMP:12068"/>
        <dbReference type="Rhea" id="RHEA-COMP:12069"/>
        <dbReference type="ChEBI" id="CHEBI:65314"/>
        <dbReference type="ChEBI" id="CHEBI:65315"/>
    </reaction>
</comment>
<dbReference type="KEGG" id="sus:Acid_7265"/>
<sequence>MRFTADPADTGQRIDQWLHAHLPDFSRSRIQEWIKSARVRVNGAAVKTSYTLRAADAVEVEPADPPPLNATAEDIPLRILYEDADVVAIDKPAGMVVHAGAGVHSGTLVNALLHRFATLSGVGGPLRPGIVHRLDRFTSGVLLVAKNDAAHQKLAAQFSGREIEKVYLALVHGTVKPETGRIERPIARDPVHRARMTARLAEGRAAWSEYRVLRRFPDFTLLEVRIGTGRTHQIRVHLASIRHPVVGDTLYGAPAQPLLGRYFLHAHRIRFHLPSGREMLIESPLPPDLEAWLGTL</sequence>
<dbReference type="eggNOG" id="COG0564">
    <property type="taxonomic scope" value="Bacteria"/>
</dbReference>
<dbReference type="InterPro" id="IPR050188">
    <property type="entry name" value="RluA_PseudoU_synthase"/>
</dbReference>
<comment type="function">
    <text evidence="5">Responsible for synthesis of pseudouridine from uracil.</text>
</comment>
<organism evidence="7">
    <name type="scientific">Solibacter usitatus (strain Ellin6076)</name>
    <dbReference type="NCBI Taxonomy" id="234267"/>
    <lineage>
        <taxon>Bacteria</taxon>
        <taxon>Pseudomonadati</taxon>
        <taxon>Acidobacteriota</taxon>
        <taxon>Terriglobia</taxon>
        <taxon>Bryobacterales</taxon>
        <taxon>Solibacteraceae</taxon>
        <taxon>Candidatus Solibacter</taxon>
    </lineage>
</organism>
<evidence type="ECO:0000256" key="5">
    <source>
        <dbReference type="RuleBase" id="RU362028"/>
    </source>
</evidence>
<dbReference type="InterPro" id="IPR006224">
    <property type="entry name" value="PsdUridine_synth_RluA-like_CS"/>
</dbReference>
<comment type="similarity">
    <text evidence="1 5">Belongs to the pseudouridine synthase RluA family.</text>
</comment>
<dbReference type="PANTHER" id="PTHR21600">
    <property type="entry name" value="MITOCHONDRIAL RNA PSEUDOURIDINE SYNTHASE"/>
    <property type="match status" value="1"/>
</dbReference>
<dbReference type="Pfam" id="PF00849">
    <property type="entry name" value="PseudoU_synth_2"/>
    <property type="match status" value="1"/>
</dbReference>
<dbReference type="InterPro" id="IPR006225">
    <property type="entry name" value="PsdUridine_synth_RluC/D"/>
</dbReference>
<dbReference type="STRING" id="234267.Acid_7265"/>
<gene>
    <name evidence="7" type="ordered locus">Acid_7265</name>
</gene>
<dbReference type="InterPro" id="IPR020103">
    <property type="entry name" value="PsdUridine_synth_cat_dom_sf"/>
</dbReference>
<dbReference type="Gene3D" id="3.30.2350.10">
    <property type="entry name" value="Pseudouridine synthase"/>
    <property type="match status" value="1"/>
</dbReference>
<dbReference type="Pfam" id="PF01479">
    <property type="entry name" value="S4"/>
    <property type="match status" value="1"/>
</dbReference>
<evidence type="ECO:0000256" key="2">
    <source>
        <dbReference type="ARBA" id="ARBA00023235"/>
    </source>
</evidence>
<dbReference type="OrthoDB" id="9807829at2"/>
<dbReference type="PANTHER" id="PTHR21600:SF44">
    <property type="entry name" value="RIBOSOMAL LARGE SUBUNIT PSEUDOURIDINE SYNTHASE D"/>
    <property type="match status" value="1"/>
</dbReference>
<dbReference type="InParanoid" id="Q01Q94"/>
<evidence type="ECO:0000256" key="1">
    <source>
        <dbReference type="ARBA" id="ARBA00010876"/>
    </source>
</evidence>
<dbReference type="PROSITE" id="PS50889">
    <property type="entry name" value="S4"/>
    <property type="match status" value="1"/>
</dbReference>
<dbReference type="EC" id="5.4.99.-" evidence="5"/>
<dbReference type="CDD" id="cd00165">
    <property type="entry name" value="S4"/>
    <property type="match status" value="1"/>
</dbReference>
<keyword evidence="2 5" id="KW-0413">Isomerase</keyword>
<dbReference type="GO" id="GO:0003723">
    <property type="term" value="F:RNA binding"/>
    <property type="evidence" value="ECO:0007669"/>
    <property type="project" value="UniProtKB-KW"/>
</dbReference>
<dbReference type="GO" id="GO:0120159">
    <property type="term" value="F:rRNA pseudouridine synthase activity"/>
    <property type="evidence" value="ECO:0007669"/>
    <property type="project" value="UniProtKB-ARBA"/>
</dbReference>
<keyword evidence="4" id="KW-0694">RNA-binding</keyword>
<evidence type="ECO:0000256" key="3">
    <source>
        <dbReference type="PIRSR" id="PIRSR606225-1"/>
    </source>
</evidence>
<dbReference type="InterPro" id="IPR002942">
    <property type="entry name" value="S4_RNA-bd"/>
</dbReference>
<dbReference type="SUPFAM" id="SSF55120">
    <property type="entry name" value="Pseudouridine synthase"/>
    <property type="match status" value="1"/>
</dbReference>
<dbReference type="HOGENOM" id="CLU_016902_4_4_0"/>